<dbReference type="InterPro" id="IPR015424">
    <property type="entry name" value="PyrdxlP-dep_Trfase"/>
</dbReference>
<dbReference type="Gene3D" id="3.90.1150.10">
    <property type="entry name" value="Aspartate Aminotransferase, domain 1"/>
    <property type="match status" value="1"/>
</dbReference>
<dbReference type="InterPro" id="IPR050596">
    <property type="entry name" value="AspAT/PAT-like"/>
</dbReference>
<dbReference type="PROSITE" id="PS00105">
    <property type="entry name" value="AA_TRANSFER_CLASS_1"/>
    <property type="match status" value="1"/>
</dbReference>
<dbReference type="AlphaFoldDB" id="S7TB28"/>
<keyword evidence="9" id="KW-1185">Reference proteome</keyword>
<dbReference type="InterPro" id="IPR004838">
    <property type="entry name" value="NHTrfase_class1_PyrdxlP-BS"/>
</dbReference>
<dbReference type="GO" id="GO:0030170">
    <property type="term" value="F:pyridoxal phosphate binding"/>
    <property type="evidence" value="ECO:0007669"/>
    <property type="project" value="InterPro"/>
</dbReference>
<dbReference type="RefSeq" id="WP_020878152.1">
    <property type="nucleotide sequence ID" value="NZ_ATHJ01000116.1"/>
</dbReference>
<feature type="domain" description="Aminotransferase class I/classII large" evidence="7">
    <location>
        <begin position="31"/>
        <end position="368"/>
    </location>
</feature>
<dbReference type="PANTHER" id="PTHR46383:SF1">
    <property type="entry name" value="ASPARTATE AMINOTRANSFERASE"/>
    <property type="match status" value="1"/>
</dbReference>
<dbReference type="PANTHER" id="PTHR46383">
    <property type="entry name" value="ASPARTATE AMINOTRANSFERASE"/>
    <property type="match status" value="1"/>
</dbReference>
<dbReference type="Proteomes" id="UP000014977">
    <property type="component" value="Unassembled WGS sequence"/>
</dbReference>
<dbReference type="EC" id="2.6.1.-" evidence="6"/>
<dbReference type="OrthoDB" id="9804474at2"/>
<evidence type="ECO:0000256" key="2">
    <source>
        <dbReference type="ARBA" id="ARBA00007441"/>
    </source>
</evidence>
<name>S7TB28_DESML</name>
<dbReference type="EMBL" id="ATHJ01000116">
    <property type="protein sequence ID" value="EPR34332.1"/>
    <property type="molecule type" value="Genomic_DNA"/>
</dbReference>
<keyword evidence="5" id="KW-0663">Pyridoxal phosphate</keyword>
<dbReference type="GO" id="GO:0006520">
    <property type="term" value="P:amino acid metabolic process"/>
    <property type="evidence" value="ECO:0007669"/>
    <property type="project" value="InterPro"/>
</dbReference>
<dbReference type="InterPro" id="IPR015422">
    <property type="entry name" value="PyrdxlP-dep_Trfase_small"/>
</dbReference>
<proteinExistence type="inferred from homology"/>
<dbReference type="CDD" id="cd00609">
    <property type="entry name" value="AAT_like"/>
    <property type="match status" value="1"/>
</dbReference>
<dbReference type="Pfam" id="PF00155">
    <property type="entry name" value="Aminotran_1_2"/>
    <property type="match status" value="1"/>
</dbReference>
<dbReference type="SUPFAM" id="SSF53383">
    <property type="entry name" value="PLP-dependent transferases"/>
    <property type="match status" value="1"/>
</dbReference>
<organism evidence="8 9">
    <name type="scientific">Desulfococcus multivorans DSM 2059</name>
    <dbReference type="NCBI Taxonomy" id="1121405"/>
    <lineage>
        <taxon>Bacteria</taxon>
        <taxon>Pseudomonadati</taxon>
        <taxon>Thermodesulfobacteriota</taxon>
        <taxon>Desulfobacteria</taxon>
        <taxon>Desulfobacterales</taxon>
        <taxon>Desulfococcaceae</taxon>
        <taxon>Desulfococcus</taxon>
    </lineage>
</organism>
<evidence type="ECO:0000313" key="9">
    <source>
        <dbReference type="Proteomes" id="UP000014977"/>
    </source>
</evidence>
<evidence type="ECO:0000256" key="5">
    <source>
        <dbReference type="ARBA" id="ARBA00022898"/>
    </source>
</evidence>
<evidence type="ECO:0000256" key="6">
    <source>
        <dbReference type="RuleBase" id="RU000481"/>
    </source>
</evidence>
<protein>
    <recommendedName>
        <fullName evidence="6">Aminotransferase</fullName>
        <ecNumber evidence="6">2.6.1.-</ecNumber>
    </recommendedName>
</protein>
<sequence length="381" mass="41882">MRLSRRIEAVEASRTVRFTALIERLRSGGRDIVNFAVGEPEFPTPDAIVAATQAALARGETRYGPVAGMARLRSAVAESFAGWGPENILIANGSKQILYGLFQVLLDPGDEVILPNPHWVSFSQQIRLAGACPVMVDTHRHQLDRRAIAAAVTPRTRAILVNSPNNPTGAVYPPQDLAWIADLARERDLWIIADEAYAFFVYDNLDHHSLFAYEAIRDRLIVVRSFSKSFSMTGFRVGYGAGPEPLIRALGKLQSHLTGNVCTFAQHGALAAMDLDPTVVQKWRGELAEKRDIAHEYAARLFTCVRPQGAFYLFPDISARLQKGETAEDFAAALLEKTGVAVVPGEAFGAQNHIRISYAVPKETLVEGFERMEKALLEAEG</sequence>
<keyword evidence="3 6" id="KW-0032">Aminotransferase</keyword>
<gene>
    <name evidence="8" type="ORF">dsmv_0798</name>
</gene>
<evidence type="ECO:0000313" key="8">
    <source>
        <dbReference type="EMBL" id="EPR34332.1"/>
    </source>
</evidence>
<dbReference type="STRING" id="897.B2D07_09840"/>
<evidence type="ECO:0000259" key="7">
    <source>
        <dbReference type="Pfam" id="PF00155"/>
    </source>
</evidence>
<dbReference type="Gene3D" id="3.40.640.10">
    <property type="entry name" value="Type I PLP-dependent aspartate aminotransferase-like (Major domain)"/>
    <property type="match status" value="1"/>
</dbReference>
<dbReference type="GO" id="GO:0008483">
    <property type="term" value="F:transaminase activity"/>
    <property type="evidence" value="ECO:0007669"/>
    <property type="project" value="UniProtKB-KW"/>
</dbReference>
<evidence type="ECO:0000256" key="1">
    <source>
        <dbReference type="ARBA" id="ARBA00001933"/>
    </source>
</evidence>
<keyword evidence="4 6" id="KW-0808">Transferase</keyword>
<dbReference type="eggNOG" id="COG0436">
    <property type="taxonomic scope" value="Bacteria"/>
</dbReference>
<comment type="cofactor">
    <cofactor evidence="1 6">
        <name>pyridoxal 5'-phosphate</name>
        <dbReference type="ChEBI" id="CHEBI:597326"/>
    </cofactor>
</comment>
<reference evidence="8 9" key="1">
    <citation type="journal article" date="2013" name="Genome Announc.">
        <title>Draft genome sequences for three mercury-methylating, sulfate-reducing bacteria.</title>
        <authorList>
            <person name="Brown S.D."/>
            <person name="Hurt R.A.Jr."/>
            <person name="Gilmour C.C."/>
            <person name="Elias D.A."/>
        </authorList>
    </citation>
    <scope>NUCLEOTIDE SEQUENCE [LARGE SCALE GENOMIC DNA]</scope>
    <source>
        <strain evidence="8 9">DSM 2059</strain>
    </source>
</reference>
<comment type="caution">
    <text evidence="8">The sequence shown here is derived from an EMBL/GenBank/DDBJ whole genome shotgun (WGS) entry which is preliminary data.</text>
</comment>
<dbReference type="PATRIC" id="fig|1121405.3.peg.3810"/>
<comment type="similarity">
    <text evidence="2 6">Belongs to the class-I pyridoxal-phosphate-dependent aminotransferase family.</text>
</comment>
<dbReference type="InterPro" id="IPR015421">
    <property type="entry name" value="PyrdxlP-dep_Trfase_major"/>
</dbReference>
<evidence type="ECO:0000256" key="3">
    <source>
        <dbReference type="ARBA" id="ARBA00022576"/>
    </source>
</evidence>
<evidence type="ECO:0000256" key="4">
    <source>
        <dbReference type="ARBA" id="ARBA00022679"/>
    </source>
</evidence>
<dbReference type="InterPro" id="IPR004839">
    <property type="entry name" value="Aminotransferase_I/II_large"/>
</dbReference>
<accession>S7TB28</accession>